<proteinExistence type="predicted"/>
<keyword evidence="3" id="KW-1185">Reference proteome</keyword>
<reference evidence="2 3" key="1">
    <citation type="submission" date="2019-02" db="EMBL/GenBank/DDBJ databases">
        <title>Deep-cultivation of Planctomycetes and their phenomic and genomic characterization uncovers novel biology.</title>
        <authorList>
            <person name="Wiegand S."/>
            <person name="Jogler M."/>
            <person name="Boedeker C."/>
            <person name="Pinto D."/>
            <person name="Vollmers J."/>
            <person name="Rivas-Marin E."/>
            <person name="Kohn T."/>
            <person name="Peeters S.H."/>
            <person name="Heuer A."/>
            <person name="Rast P."/>
            <person name="Oberbeckmann S."/>
            <person name="Bunk B."/>
            <person name="Jeske O."/>
            <person name="Meyerdierks A."/>
            <person name="Storesund J.E."/>
            <person name="Kallscheuer N."/>
            <person name="Luecker S."/>
            <person name="Lage O.M."/>
            <person name="Pohl T."/>
            <person name="Merkel B.J."/>
            <person name="Hornburger P."/>
            <person name="Mueller R.-W."/>
            <person name="Bruemmer F."/>
            <person name="Labrenz M."/>
            <person name="Spormann A.M."/>
            <person name="Op den Camp H."/>
            <person name="Overmann J."/>
            <person name="Amann R."/>
            <person name="Jetten M.S.M."/>
            <person name="Mascher T."/>
            <person name="Medema M.H."/>
            <person name="Devos D.P."/>
            <person name="Kaster A.-K."/>
            <person name="Ovreas L."/>
            <person name="Rohde M."/>
            <person name="Galperin M.Y."/>
            <person name="Jogler C."/>
        </authorList>
    </citation>
    <scope>NUCLEOTIDE SEQUENCE [LARGE SCALE GENOMIC DNA]</scope>
    <source>
        <strain evidence="2 3">ElP</strain>
    </source>
</reference>
<dbReference type="AlphaFoldDB" id="A0A518H7Y9"/>
<feature type="region of interest" description="Disordered" evidence="1">
    <location>
        <begin position="1"/>
        <end position="21"/>
    </location>
</feature>
<feature type="compositionally biased region" description="Basic and acidic residues" evidence="1">
    <location>
        <begin position="276"/>
        <end position="285"/>
    </location>
</feature>
<evidence type="ECO:0000313" key="2">
    <source>
        <dbReference type="EMBL" id="QDV36901.1"/>
    </source>
</evidence>
<dbReference type="Proteomes" id="UP000317835">
    <property type="component" value="Chromosome"/>
</dbReference>
<protein>
    <submittedName>
        <fullName evidence="2">Uncharacterized protein</fullName>
    </submittedName>
</protein>
<dbReference type="EMBL" id="CP036426">
    <property type="protein sequence ID" value="QDV36901.1"/>
    <property type="molecule type" value="Genomic_DNA"/>
</dbReference>
<gene>
    <name evidence="2" type="ORF">ElP_48310</name>
</gene>
<dbReference type="KEGG" id="tpla:ElP_48310"/>
<feature type="region of interest" description="Disordered" evidence="1">
    <location>
        <begin position="269"/>
        <end position="294"/>
    </location>
</feature>
<evidence type="ECO:0000256" key="1">
    <source>
        <dbReference type="SAM" id="MobiDB-lite"/>
    </source>
</evidence>
<sequence>MVSDKTRRSDPGLQIADDASVNEPEWIEDLRGHYGCGDSLPDPEVLEPGEYANYVEAIDEAIVHWRRTGVGDYEARIGTWSFSVVPPTGDGPAGGKWMVEATHHSVYACNYTYTGSFDEAEQFARSCAKLLYDFRGFERFSPKLLSQVLFNEAALGIGWDEAEPDTSDERYRRCLVAAGAALDDLWDVNAPLQPGQPLGPPVASISDIFGLVYSFAYDKLCEYYSACGDVPDFGLVSRRCRASARRATASLLGEAAMGEAESQYDRARAEWASSLDAEREARKDQPNTPSSASR</sequence>
<name>A0A518H7Y9_9BACT</name>
<accession>A0A518H7Y9</accession>
<feature type="compositionally biased region" description="Basic and acidic residues" evidence="1">
    <location>
        <begin position="1"/>
        <end position="10"/>
    </location>
</feature>
<organism evidence="2 3">
    <name type="scientific">Tautonia plasticadhaerens</name>
    <dbReference type="NCBI Taxonomy" id="2527974"/>
    <lineage>
        <taxon>Bacteria</taxon>
        <taxon>Pseudomonadati</taxon>
        <taxon>Planctomycetota</taxon>
        <taxon>Planctomycetia</taxon>
        <taxon>Isosphaerales</taxon>
        <taxon>Isosphaeraceae</taxon>
        <taxon>Tautonia</taxon>
    </lineage>
</organism>
<dbReference type="RefSeq" id="WP_145273926.1">
    <property type="nucleotide sequence ID" value="NZ_CP036426.1"/>
</dbReference>
<evidence type="ECO:0000313" key="3">
    <source>
        <dbReference type="Proteomes" id="UP000317835"/>
    </source>
</evidence>